<dbReference type="CDD" id="cd17657">
    <property type="entry name" value="CDC14_N"/>
    <property type="match status" value="1"/>
</dbReference>
<comment type="caution">
    <text evidence="8">The sequence shown here is derived from an EMBL/GenBank/DDBJ whole genome shotgun (WGS) entry which is preliminary data.</text>
</comment>
<organism evidence="8 9">
    <name type="scientific">Mesorhabditis spiculigera</name>
    <dbReference type="NCBI Taxonomy" id="96644"/>
    <lineage>
        <taxon>Eukaryota</taxon>
        <taxon>Metazoa</taxon>
        <taxon>Ecdysozoa</taxon>
        <taxon>Nematoda</taxon>
        <taxon>Chromadorea</taxon>
        <taxon>Rhabditida</taxon>
        <taxon>Rhabditina</taxon>
        <taxon>Rhabditomorpha</taxon>
        <taxon>Rhabditoidea</taxon>
        <taxon>Rhabditidae</taxon>
        <taxon>Mesorhabditinae</taxon>
        <taxon>Mesorhabditis</taxon>
    </lineage>
</organism>
<feature type="region of interest" description="Disordered" evidence="5">
    <location>
        <begin position="570"/>
        <end position="603"/>
    </location>
</feature>
<feature type="domain" description="Tyrosine-protein phosphatase" evidence="6">
    <location>
        <begin position="189"/>
        <end position="347"/>
    </location>
</feature>
<name>A0AA36DFI2_9BILA</name>
<dbReference type="InterPro" id="IPR029021">
    <property type="entry name" value="Prot-tyrosine_phosphatase-like"/>
</dbReference>
<proteinExistence type="inferred from homology"/>
<sequence length="652" mass="72879">MVQNGGAPKLPKLYGKIAPIINDVLYFASFESTPPPNIDYRYIFIDERVHYEPFYTDFGPLNLSVLYRFCKYLHGLVEARSKRKILCWTKADDEARDENRVNGAYLMAAYLIIYHNISADQAYLRIQNAEDEESEYVGFRDAAMGEPSYLLHIHDVLRGVEKAIEHGWLCFDNFDADEYEHYERVENGDFNWIIRGKILSFCGPHEQTVIDGGYPYHAPEVYFDYFREHNVTTIVRLNMKMYEASRFTDAGFDHVDLFFIDGSTPSDAIVERFIKVVDEAPGGVAIHCKAGLGRTGTLIACWMMKEYGLTAAECMAWLRICRPGSVIGPQQQFLVRKQKFCWRMSNNNLIVQMAPKKKTSLTEKPDGRLKQLASKVDEIRLNQNKPLVESPVHRSSRSCKISGQVVDETAVDEEGNTQGDRLLAMKVRSQHAAHQPDMESKATSSRVTFNNDVKNYTLPADHSPPRSPVQNGNHTSLRRAARSASGIYGICSPQNIPHTTQHISSSPRYSSPTTPIKPISSVSSTAGRHAPRNLYASSPVHAVPVPITKVTVLSASNIFVGSSRPSAALRRATSSGNTRLRPYPTTSTGLRLDLSPSSPGNSYDLRSRQVRGYVSPSAALPTNAEALLRARGLKKKYTTHGIAALAKSLQNR</sequence>
<protein>
    <recommendedName>
        <fullName evidence="2">protein-tyrosine-phosphatase</fullName>
        <ecNumber evidence="2">3.1.3.48</ecNumber>
    </recommendedName>
</protein>
<dbReference type="InterPro" id="IPR020422">
    <property type="entry name" value="TYR_PHOSPHATASE_DUAL_dom"/>
</dbReference>
<dbReference type="InterPro" id="IPR044506">
    <property type="entry name" value="CDC14_C"/>
</dbReference>
<dbReference type="SMART" id="SM00404">
    <property type="entry name" value="PTPc_motif"/>
    <property type="match status" value="1"/>
</dbReference>
<evidence type="ECO:0000256" key="2">
    <source>
        <dbReference type="ARBA" id="ARBA00013064"/>
    </source>
</evidence>
<dbReference type="AlphaFoldDB" id="A0AA36DFI2"/>
<feature type="compositionally biased region" description="Low complexity" evidence="5">
    <location>
        <begin position="504"/>
        <end position="525"/>
    </location>
</feature>
<dbReference type="InterPro" id="IPR029260">
    <property type="entry name" value="DSPn"/>
</dbReference>
<keyword evidence="9" id="KW-1185">Reference proteome</keyword>
<comment type="similarity">
    <text evidence="1">Belongs to the protein-tyrosine phosphatase family. Non-receptor class CDC14 subfamily.</text>
</comment>
<evidence type="ECO:0000256" key="4">
    <source>
        <dbReference type="ARBA" id="ARBA00022912"/>
    </source>
</evidence>
<feature type="domain" description="Tyrosine specific protein phosphatases" evidence="7">
    <location>
        <begin position="271"/>
        <end position="333"/>
    </location>
</feature>
<evidence type="ECO:0000256" key="3">
    <source>
        <dbReference type="ARBA" id="ARBA00022801"/>
    </source>
</evidence>
<dbReference type="InterPro" id="IPR050561">
    <property type="entry name" value="PTP"/>
</dbReference>
<dbReference type="PROSITE" id="PS50054">
    <property type="entry name" value="TYR_PHOSPHATASE_DUAL"/>
    <property type="match status" value="1"/>
</dbReference>
<dbReference type="InterPro" id="IPR000387">
    <property type="entry name" value="Tyr_Pase_dom"/>
</dbReference>
<feature type="region of interest" description="Disordered" evidence="5">
    <location>
        <begin position="456"/>
        <end position="526"/>
    </location>
</feature>
<gene>
    <name evidence="8" type="ORF">MSPICULIGERA_LOCUS23552</name>
</gene>
<dbReference type="CDD" id="cd14499">
    <property type="entry name" value="CDC14_C"/>
    <property type="match status" value="1"/>
</dbReference>
<dbReference type="Gene3D" id="3.90.190.10">
    <property type="entry name" value="Protein tyrosine phosphatase superfamily"/>
    <property type="match status" value="2"/>
</dbReference>
<dbReference type="InterPro" id="IPR016130">
    <property type="entry name" value="Tyr_Pase_AS"/>
</dbReference>
<dbReference type="FunFam" id="3.90.190.10:FF:000006">
    <property type="entry name" value="Dual specificity protein phosphatase CDC14B"/>
    <property type="match status" value="1"/>
</dbReference>
<dbReference type="GO" id="GO:0004725">
    <property type="term" value="F:protein tyrosine phosphatase activity"/>
    <property type="evidence" value="ECO:0007669"/>
    <property type="project" value="UniProtKB-EC"/>
</dbReference>
<accession>A0AA36DFI2</accession>
<evidence type="ECO:0000259" key="7">
    <source>
        <dbReference type="PROSITE" id="PS50056"/>
    </source>
</evidence>
<feature type="compositionally biased region" description="Polar residues" evidence="5">
    <location>
        <begin position="492"/>
        <end position="503"/>
    </location>
</feature>
<evidence type="ECO:0000259" key="6">
    <source>
        <dbReference type="PROSITE" id="PS50054"/>
    </source>
</evidence>
<evidence type="ECO:0000256" key="5">
    <source>
        <dbReference type="SAM" id="MobiDB-lite"/>
    </source>
</evidence>
<evidence type="ECO:0000313" key="9">
    <source>
        <dbReference type="Proteomes" id="UP001177023"/>
    </source>
</evidence>
<dbReference type="PROSITE" id="PS00383">
    <property type="entry name" value="TYR_PHOSPHATASE_1"/>
    <property type="match status" value="1"/>
</dbReference>
<dbReference type="Proteomes" id="UP001177023">
    <property type="component" value="Unassembled WGS sequence"/>
</dbReference>
<dbReference type="PROSITE" id="PS50056">
    <property type="entry name" value="TYR_PHOSPHATASE_2"/>
    <property type="match status" value="1"/>
</dbReference>
<evidence type="ECO:0000256" key="1">
    <source>
        <dbReference type="ARBA" id="ARBA00007315"/>
    </source>
</evidence>
<dbReference type="InterPro" id="IPR003595">
    <property type="entry name" value="Tyr_Pase_cat"/>
</dbReference>
<evidence type="ECO:0000313" key="8">
    <source>
        <dbReference type="EMBL" id="CAJ0585536.1"/>
    </source>
</evidence>
<keyword evidence="4" id="KW-0904">Protein phosphatase</keyword>
<feature type="non-terminal residue" evidence="8">
    <location>
        <position position="652"/>
    </location>
</feature>
<keyword evidence="3" id="KW-0378">Hydrolase</keyword>
<dbReference type="EMBL" id="CATQJA010002706">
    <property type="protein sequence ID" value="CAJ0585536.1"/>
    <property type="molecule type" value="Genomic_DNA"/>
</dbReference>
<dbReference type="EC" id="3.1.3.48" evidence="2"/>
<reference evidence="8" key="1">
    <citation type="submission" date="2023-06" db="EMBL/GenBank/DDBJ databases">
        <authorList>
            <person name="Delattre M."/>
        </authorList>
    </citation>
    <scope>NUCLEOTIDE SEQUENCE</scope>
    <source>
        <strain evidence="8">AF72</strain>
    </source>
</reference>
<dbReference type="Pfam" id="PF14671">
    <property type="entry name" value="DSPn"/>
    <property type="match status" value="1"/>
</dbReference>
<dbReference type="SMART" id="SM00195">
    <property type="entry name" value="DSPc"/>
    <property type="match status" value="1"/>
</dbReference>
<feature type="compositionally biased region" description="Polar residues" evidence="5">
    <location>
        <begin position="572"/>
        <end position="601"/>
    </location>
</feature>
<dbReference type="PANTHER" id="PTHR23339">
    <property type="entry name" value="TYROSINE SPECIFIC PROTEIN PHOSPHATASE AND DUAL SPECIFICITY PROTEIN PHOSPHATASE"/>
    <property type="match status" value="1"/>
</dbReference>
<dbReference type="Pfam" id="PF22785">
    <property type="entry name" value="Tc-R-P"/>
    <property type="match status" value="1"/>
</dbReference>
<dbReference type="SUPFAM" id="SSF52799">
    <property type="entry name" value="(Phosphotyrosine protein) phosphatases II"/>
    <property type="match status" value="2"/>
</dbReference>